<sequence length="387" mass="42710">MTRKPIKVAVINRSFWPVYPVIGEALLRFAEGASAKGYSVSVIMQDHAGIKARLAKENRGEGVNFYPAKALTTSASGILLRACDAVFFMLWVLAVLLWVRPRKVYVSTDPPVVVPFIVMLYSRLFGAEYIYHLQDIHPEAANVIIPVNKWVYNILLKMDALTMRKAKCLITITEQMAAEIRARSGTAAPVHVLDNPAVSFDGIDTTKPKVSGFSFCGNAGRLQRIPLVLDAIETYFARGGQLLFSFAGGGVYADHLRAFSDRFEHFHYHGQVTPTEAAQINADYTWALLPIEDDVTRFAFPSKSSSYVFSGANILAVCGEHTGVAQWVKENRVGLVVKPEIDALAGIFSDIENGAVNEAGDQNAREILKARLRFDVFVNALDKIVLE</sequence>
<name>A0A291HQV1_9GAMM</name>
<dbReference type="InterPro" id="IPR028098">
    <property type="entry name" value="Glyco_trans_4-like_N"/>
</dbReference>
<dbReference type="Pfam" id="PF13579">
    <property type="entry name" value="Glyco_trans_4_4"/>
    <property type="match status" value="1"/>
</dbReference>
<protein>
    <submittedName>
        <fullName evidence="3">Glycosyltransferase</fullName>
    </submittedName>
</protein>
<gene>
    <name evidence="3" type="ORF">AN401_12700</name>
</gene>
<proteinExistence type="predicted"/>
<evidence type="ECO:0000313" key="3">
    <source>
        <dbReference type="EMBL" id="ATG74606.1"/>
    </source>
</evidence>
<keyword evidence="3" id="KW-0808">Transferase</keyword>
<feature type="transmembrane region" description="Helical" evidence="1">
    <location>
        <begin position="78"/>
        <end position="100"/>
    </location>
</feature>
<keyword evidence="4" id="KW-1185">Reference proteome</keyword>
<dbReference type="GO" id="GO:0016757">
    <property type="term" value="F:glycosyltransferase activity"/>
    <property type="evidence" value="ECO:0007669"/>
    <property type="project" value="UniProtKB-ARBA"/>
</dbReference>
<dbReference type="AlphaFoldDB" id="A0A291HQV1"/>
<evidence type="ECO:0000313" key="4">
    <source>
        <dbReference type="Proteomes" id="UP000217763"/>
    </source>
</evidence>
<reference evidence="4" key="1">
    <citation type="submission" date="2015-09" db="EMBL/GenBank/DDBJ databases">
        <authorList>
            <person name="Shao Z."/>
            <person name="Wang L."/>
        </authorList>
    </citation>
    <scope>NUCLEOTIDE SEQUENCE [LARGE SCALE GENOMIC DNA]</scope>
    <source>
        <strain evidence="4">F13-1</strain>
    </source>
</reference>
<accession>A0A291HQV1</accession>
<dbReference type="Proteomes" id="UP000217763">
    <property type="component" value="Chromosome"/>
</dbReference>
<dbReference type="EMBL" id="CP012621">
    <property type="protein sequence ID" value="ATG74606.1"/>
    <property type="molecule type" value="Genomic_DNA"/>
</dbReference>
<dbReference type="SUPFAM" id="SSF53756">
    <property type="entry name" value="UDP-Glycosyltransferase/glycogen phosphorylase"/>
    <property type="match status" value="1"/>
</dbReference>
<evidence type="ECO:0000256" key="1">
    <source>
        <dbReference type="SAM" id="Phobius"/>
    </source>
</evidence>
<dbReference type="KEGG" id="zdf:AN401_12700"/>
<dbReference type="Gene3D" id="3.40.50.2000">
    <property type="entry name" value="Glycogen Phosphorylase B"/>
    <property type="match status" value="1"/>
</dbReference>
<organism evidence="3 4">
    <name type="scientific">Zobellella denitrificans</name>
    <dbReference type="NCBI Taxonomy" id="347534"/>
    <lineage>
        <taxon>Bacteria</taxon>
        <taxon>Pseudomonadati</taxon>
        <taxon>Pseudomonadota</taxon>
        <taxon>Gammaproteobacteria</taxon>
        <taxon>Aeromonadales</taxon>
        <taxon>Aeromonadaceae</taxon>
        <taxon>Zobellella</taxon>
    </lineage>
</organism>
<keyword evidence="1" id="KW-1133">Transmembrane helix</keyword>
<keyword evidence="1" id="KW-0472">Membrane</keyword>
<evidence type="ECO:0000259" key="2">
    <source>
        <dbReference type="Pfam" id="PF13579"/>
    </source>
</evidence>
<keyword evidence="1" id="KW-0812">Transmembrane</keyword>
<feature type="domain" description="Glycosyltransferase subfamily 4-like N-terminal" evidence="2">
    <location>
        <begin position="23"/>
        <end position="195"/>
    </location>
</feature>